<dbReference type="InterPro" id="IPR003313">
    <property type="entry name" value="AraC-bd"/>
</dbReference>
<dbReference type="EMBL" id="CP140154">
    <property type="protein sequence ID" value="WQG92327.1"/>
    <property type="molecule type" value="Genomic_DNA"/>
</dbReference>
<reference evidence="6 8" key="2">
    <citation type="submission" date="2023-11" db="EMBL/GenBank/DDBJ databases">
        <title>MicrobeMod: A computational toolkit for identifying prokaryotic methylation and restriction-modification with nanopore sequencing.</title>
        <authorList>
            <person name="Crits-Christoph A."/>
            <person name="Kang S.C."/>
            <person name="Lee H."/>
            <person name="Ostrov N."/>
        </authorList>
    </citation>
    <scope>NUCLEOTIDE SEQUENCE [LARGE SCALE GENOMIC DNA]</scope>
    <source>
        <strain evidence="6 8">ATCC 23090</strain>
    </source>
</reference>
<evidence type="ECO:0000313" key="8">
    <source>
        <dbReference type="Proteomes" id="UP001326715"/>
    </source>
</evidence>
<dbReference type="PROSITE" id="PS01124">
    <property type="entry name" value="HTH_ARAC_FAMILY_2"/>
    <property type="match status" value="1"/>
</dbReference>
<organism evidence="5 7">
    <name type="scientific">Chitinophaga sancti</name>
    <dbReference type="NCBI Taxonomy" id="1004"/>
    <lineage>
        <taxon>Bacteria</taxon>
        <taxon>Pseudomonadati</taxon>
        <taxon>Bacteroidota</taxon>
        <taxon>Chitinophagia</taxon>
        <taxon>Chitinophagales</taxon>
        <taxon>Chitinophagaceae</taxon>
        <taxon>Chitinophaga</taxon>
    </lineage>
</organism>
<feature type="domain" description="HTH araC/xylS-type" evidence="4">
    <location>
        <begin position="185"/>
        <end position="283"/>
    </location>
</feature>
<protein>
    <submittedName>
        <fullName evidence="6">AraC family transcriptional regulator</fullName>
    </submittedName>
    <submittedName>
        <fullName evidence="5">AraC-type DNA-binding protein</fullName>
    </submittedName>
</protein>
<dbReference type="Pfam" id="PF02311">
    <property type="entry name" value="AraC_binding"/>
    <property type="match status" value="1"/>
</dbReference>
<dbReference type="InterPro" id="IPR020449">
    <property type="entry name" value="Tscrpt_reg_AraC-type_HTH"/>
</dbReference>
<dbReference type="PRINTS" id="PR00032">
    <property type="entry name" value="HTHARAC"/>
</dbReference>
<dbReference type="STRING" id="1004.SAMN05661012_03242"/>
<name>A0A1K1R0H7_9BACT</name>
<dbReference type="SMART" id="SM00342">
    <property type="entry name" value="HTH_ARAC"/>
    <property type="match status" value="1"/>
</dbReference>
<accession>A0A1K1R0H7</accession>
<dbReference type="GO" id="GO:0003700">
    <property type="term" value="F:DNA-binding transcription factor activity"/>
    <property type="evidence" value="ECO:0007669"/>
    <property type="project" value="InterPro"/>
</dbReference>
<evidence type="ECO:0000256" key="3">
    <source>
        <dbReference type="ARBA" id="ARBA00023163"/>
    </source>
</evidence>
<sequence length="291" mass="33983">MFTVYNIEDFPSDRVVKGQFMMERFEDLQRPPNLKWPHKHNFYEILWLTSGKSTNVIDYHQTIVQPYTLFFISPGQLHLMSRADKVKGYSITFTEEFLLLTANNKERLLALSFLDNSYTAPYLKLNATTRGELEGVLQMLEAEVLLAEKSAVIIGHLLFTLLNKIQRIIDGKKTTTDHSNIIRFKKFRHLIEENYKTEKTLAFYAGHLAFTPHRLNEICKEVSGNTAGEIIRERLLLEAKRLLIHSDLTVGEIANELGYEDISYFSRQFREKESVTPSQYRKSMYQKYQNL</sequence>
<dbReference type="PANTHER" id="PTHR43280:SF32">
    <property type="entry name" value="TRANSCRIPTIONAL REGULATORY PROTEIN"/>
    <property type="match status" value="1"/>
</dbReference>
<evidence type="ECO:0000313" key="5">
    <source>
        <dbReference type="EMBL" id="SFW65070.1"/>
    </source>
</evidence>
<keyword evidence="8" id="KW-1185">Reference proteome</keyword>
<reference evidence="5 7" key="1">
    <citation type="submission" date="2016-11" db="EMBL/GenBank/DDBJ databases">
        <authorList>
            <person name="Jaros S."/>
            <person name="Januszkiewicz K."/>
            <person name="Wedrychowicz H."/>
        </authorList>
    </citation>
    <scope>NUCLEOTIDE SEQUENCE [LARGE SCALE GENOMIC DNA]</scope>
    <source>
        <strain evidence="5 7">DSM 784</strain>
    </source>
</reference>
<dbReference type="GO" id="GO:0043565">
    <property type="term" value="F:sequence-specific DNA binding"/>
    <property type="evidence" value="ECO:0007669"/>
    <property type="project" value="InterPro"/>
</dbReference>
<evidence type="ECO:0000313" key="7">
    <source>
        <dbReference type="Proteomes" id="UP000183788"/>
    </source>
</evidence>
<dbReference type="InterPro" id="IPR018060">
    <property type="entry name" value="HTH_AraC"/>
</dbReference>
<dbReference type="PANTHER" id="PTHR43280">
    <property type="entry name" value="ARAC-FAMILY TRANSCRIPTIONAL REGULATOR"/>
    <property type="match status" value="1"/>
</dbReference>
<keyword evidence="1" id="KW-0805">Transcription regulation</keyword>
<keyword evidence="3" id="KW-0804">Transcription</keyword>
<gene>
    <name evidence="5" type="ORF">SAMN05661012_03242</name>
    <name evidence="6" type="ORF">SR876_12500</name>
</gene>
<dbReference type="Proteomes" id="UP001326715">
    <property type="component" value="Chromosome"/>
</dbReference>
<dbReference type="Proteomes" id="UP000183788">
    <property type="component" value="Unassembled WGS sequence"/>
</dbReference>
<proteinExistence type="predicted"/>
<evidence type="ECO:0000256" key="1">
    <source>
        <dbReference type="ARBA" id="ARBA00023015"/>
    </source>
</evidence>
<dbReference type="SUPFAM" id="SSF46689">
    <property type="entry name" value="Homeodomain-like"/>
    <property type="match status" value="1"/>
</dbReference>
<dbReference type="Gene3D" id="1.10.10.60">
    <property type="entry name" value="Homeodomain-like"/>
    <property type="match status" value="1"/>
</dbReference>
<keyword evidence="2 5" id="KW-0238">DNA-binding</keyword>
<dbReference type="InterPro" id="IPR009057">
    <property type="entry name" value="Homeodomain-like_sf"/>
</dbReference>
<dbReference type="SUPFAM" id="SSF51215">
    <property type="entry name" value="Regulatory protein AraC"/>
    <property type="match status" value="1"/>
</dbReference>
<dbReference type="AlphaFoldDB" id="A0A1K1R0H7"/>
<dbReference type="OrthoDB" id="1096411at2"/>
<evidence type="ECO:0000313" key="6">
    <source>
        <dbReference type="EMBL" id="WQG92327.1"/>
    </source>
</evidence>
<evidence type="ECO:0000259" key="4">
    <source>
        <dbReference type="PROSITE" id="PS01124"/>
    </source>
</evidence>
<dbReference type="Pfam" id="PF12833">
    <property type="entry name" value="HTH_18"/>
    <property type="match status" value="1"/>
</dbReference>
<dbReference type="EMBL" id="FPIZ01000009">
    <property type="protein sequence ID" value="SFW65070.1"/>
    <property type="molecule type" value="Genomic_DNA"/>
</dbReference>
<dbReference type="InterPro" id="IPR037923">
    <property type="entry name" value="HTH-like"/>
</dbReference>
<evidence type="ECO:0000256" key="2">
    <source>
        <dbReference type="ARBA" id="ARBA00023125"/>
    </source>
</evidence>
<dbReference type="RefSeq" id="WP_072362223.1">
    <property type="nucleotide sequence ID" value="NZ_CP139972.1"/>
</dbReference>